<dbReference type="SUPFAM" id="SSF55383">
    <property type="entry name" value="Copper amine oxidase, domain N"/>
    <property type="match status" value="1"/>
</dbReference>
<feature type="signal peptide" evidence="1">
    <location>
        <begin position="1"/>
        <end position="22"/>
    </location>
</feature>
<organism evidence="3 4">
    <name type="scientific">Ruminiclostridium papyrosolvens C7</name>
    <dbReference type="NCBI Taxonomy" id="1330534"/>
    <lineage>
        <taxon>Bacteria</taxon>
        <taxon>Bacillati</taxon>
        <taxon>Bacillota</taxon>
        <taxon>Clostridia</taxon>
        <taxon>Eubacteriales</taxon>
        <taxon>Oscillospiraceae</taxon>
        <taxon>Ruminiclostridium</taxon>
    </lineage>
</organism>
<dbReference type="STRING" id="1330534.L323_15475"/>
<dbReference type="EMBL" id="ATAY01000082">
    <property type="protein sequence ID" value="EPR09971.1"/>
    <property type="molecule type" value="Genomic_DNA"/>
</dbReference>
<dbReference type="PATRIC" id="fig|1330534.3.peg.3065"/>
<reference evidence="3 4" key="1">
    <citation type="journal article" date="2013" name="Genome Announc.">
        <title>Draft Genome Sequence of the Cellulolytic Bacterium Clostridium papyrosolvens C7 (ATCC 700395).</title>
        <authorList>
            <person name="Zepeda V."/>
            <person name="Dassa B."/>
            <person name="Borovok I."/>
            <person name="Lamed R."/>
            <person name="Bayer E.A."/>
            <person name="Cate J.H."/>
        </authorList>
    </citation>
    <scope>NUCLEOTIDE SEQUENCE [LARGE SCALE GENOMIC DNA]</scope>
    <source>
        <strain evidence="3 4">C7</strain>
    </source>
</reference>
<gene>
    <name evidence="3" type="ORF">L323_15475</name>
</gene>
<evidence type="ECO:0000256" key="1">
    <source>
        <dbReference type="SAM" id="SignalP"/>
    </source>
</evidence>
<comment type="caution">
    <text evidence="3">The sequence shown here is derived from an EMBL/GenBank/DDBJ whole genome shotgun (WGS) entry which is preliminary data.</text>
</comment>
<dbReference type="AlphaFoldDB" id="U4QYG4"/>
<dbReference type="InterPro" id="IPR036582">
    <property type="entry name" value="Mao_N_sf"/>
</dbReference>
<dbReference type="OrthoDB" id="2666280at2"/>
<keyword evidence="1" id="KW-0732">Signal</keyword>
<protein>
    <recommendedName>
        <fullName evidence="2">Copper amine oxidase-like N-terminal domain-containing protein</fullName>
    </recommendedName>
</protein>
<evidence type="ECO:0000313" key="4">
    <source>
        <dbReference type="Proteomes" id="UP000016860"/>
    </source>
</evidence>
<evidence type="ECO:0000259" key="2">
    <source>
        <dbReference type="Pfam" id="PF07833"/>
    </source>
</evidence>
<name>U4QYG4_9FIRM</name>
<dbReference type="RefSeq" id="WP_020816526.1">
    <property type="nucleotide sequence ID" value="NZ_ATAY01000082.1"/>
</dbReference>
<sequence length="370" mass="42008">MKRKLMILSFTLLLLVSSTNISYSSTKIIESPDIRLIINGKSCTVNSIPILMNGRTLLPLTDVASAFGIPNDKQHIIWNSAQKSISIIKDSSKIIISINKNKALVNNKEIKTDVYPIIYKDRTYIPLSLIGNCFERKVLWDGNSKTIAICSSDNYNANKSIIENCVASMNALRKYELIQNGNSDYEYIDTGETGKTHSNSYQIWDIDKRILSLSYNSNLVFSSGGSTSFNNMIYTAEGKSYTKSSDNPWKLDTSIETKKNDVFKNDFGKLFDKSIYYSGLRKTVSPGLNDIILEGDVINMSESDKDDRVINCHTKIVIDINNYFIKQMTAYSNTISRFEGEDYLKHYTDYDSHYNKLDDKYEIPNPVDNN</sequence>
<accession>U4QYG4</accession>
<dbReference type="Proteomes" id="UP000016860">
    <property type="component" value="Unassembled WGS sequence"/>
</dbReference>
<dbReference type="InterPro" id="IPR012854">
    <property type="entry name" value="Cu_amine_oxidase-like_N"/>
</dbReference>
<dbReference type="Gene3D" id="3.30.457.10">
    <property type="entry name" value="Copper amine oxidase-like, N-terminal domain"/>
    <property type="match status" value="1"/>
</dbReference>
<evidence type="ECO:0000313" key="3">
    <source>
        <dbReference type="EMBL" id="EPR09971.1"/>
    </source>
</evidence>
<feature type="domain" description="Copper amine oxidase-like N-terminal" evidence="2">
    <location>
        <begin position="38"/>
        <end position="149"/>
    </location>
</feature>
<dbReference type="Pfam" id="PF07833">
    <property type="entry name" value="Cu_amine_oxidN1"/>
    <property type="match status" value="1"/>
</dbReference>
<proteinExistence type="predicted"/>
<feature type="chain" id="PRO_5039596916" description="Copper amine oxidase-like N-terminal domain-containing protein" evidence="1">
    <location>
        <begin position="23"/>
        <end position="370"/>
    </location>
</feature>